<evidence type="ECO:0000256" key="6">
    <source>
        <dbReference type="SAM" id="MobiDB-lite"/>
    </source>
</evidence>
<dbReference type="EMBL" id="ML179082">
    <property type="protein sequence ID" value="THV01957.1"/>
    <property type="molecule type" value="Genomic_DNA"/>
</dbReference>
<dbReference type="AlphaFoldDB" id="A0A4S8MH22"/>
<dbReference type="SUPFAM" id="SSF57667">
    <property type="entry name" value="beta-beta-alpha zinc fingers"/>
    <property type="match status" value="1"/>
</dbReference>
<dbReference type="Pfam" id="PF00096">
    <property type="entry name" value="zf-C2H2"/>
    <property type="match status" value="2"/>
</dbReference>
<protein>
    <recommendedName>
        <fullName evidence="7">C2H2-type domain-containing protein</fullName>
    </recommendedName>
</protein>
<evidence type="ECO:0000256" key="3">
    <source>
        <dbReference type="ARBA" id="ARBA00022771"/>
    </source>
</evidence>
<keyword evidence="9" id="KW-1185">Reference proteome</keyword>
<dbReference type="GO" id="GO:0005634">
    <property type="term" value="C:nucleus"/>
    <property type="evidence" value="ECO:0007669"/>
    <property type="project" value="UniProtKB-ARBA"/>
</dbReference>
<reference evidence="8 9" key="1">
    <citation type="journal article" date="2019" name="Nat. Ecol. Evol.">
        <title>Megaphylogeny resolves global patterns of mushroom evolution.</title>
        <authorList>
            <person name="Varga T."/>
            <person name="Krizsan K."/>
            <person name="Foldi C."/>
            <person name="Dima B."/>
            <person name="Sanchez-Garcia M."/>
            <person name="Sanchez-Ramirez S."/>
            <person name="Szollosi G.J."/>
            <person name="Szarkandi J.G."/>
            <person name="Papp V."/>
            <person name="Albert L."/>
            <person name="Andreopoulos W."/>
            <person name="Angelini C."/>
            <person name="Antonin V."/>
            <person name="Barry K.W."/>
            <person name="Bougher N.L."/>
            <person name="Buchanan P."/>
            <person name="Buyck B."/>
            <person name="Bense V."/>
            <person name="Catcheside P."/>
            <person name="Chovatia M."/>
            <person name="Cooper J."/>
            <person name="Damon W."/>
            <person name="Desjardin D."/>
            <person name="Finy P."/>
            <person name="Geml J."/>
            <person name="Haridas S."/>
            <person name="Hughes K."/>
            <person name="Justo A."/>
            <person name="Karasinski D."/>
            <person name="Kautmanova I."/>
            <person name="Kiss B."/>
            <person name="Kocsube S."/>
            <person name="Kotiranta H."/>
            <person name="LaButti K.M."/>
            <person name="Lechner B.E."/>
            <person name="Liimatainen K."/>
            <person name="Lipzen A."/>
            <person name="Lukacs Z."/>
            <person name="Mihaltcheva S."/>
            <person name="Morgado L.N."/>
            <person name="Niskanen T."/>
            <person name="Noordeloos M.E."/>
            <person name="Ohm R.A."/>
            <person name="Ortiz-Santana B."/>
            <person name="Ovrebo C."/>
            <person name="Racz N."/>
            <person name="Riley R."/>
            <person name="Savchenko A."/>
            <person name="Shiryaev A."/>
            <person name="Soop K."/>
            <person name="Spirin V."/>
            <person name="Szebenyi C."/>
            <person name="Tomsovsky M."/>
            <person name="Tulloss R.E."/>
            <person name="Uehling J."/>
            <person name="Grigoriev I.V."/>
            <person name="Vagvolgyi C."/>
            <person name="Papp T."/>
            <person name="Martin F.M."/>
            <person name="Miettinen O."/>
            <person name="Hibbett D.S."/>
            <person name="Nagy L.G."/>
        </authorList>
    </citation>
    <scope>NUCLEOTIDE SEQUENCE [LARGE SCALE GENOMIC DNA]</scope>
    <source>
        <strain evidence="8 9">CBS 962.96</strain>
    </source>
</reference>
<evidence type="ECO:0000259" key="7">
    <source>
        <dbReference type="PROSITE" id="PS50157"/>
    </source>
</evidence>
<dbReference type="InterPro" id="IPR013087">
    <property type="entry name" value="Znf_C2H2_type"/>
</dbReference>
<feature type="region of interest" description="Disordered" evidence="6">
    <location>
        <begin position="75"/>
        <end position="174"/>
    </location>
</feature>
<organism evidence="8 9">
    <name type="scientific">Dendrothele bispora (strain CBS 962.96)</name>
    <dbReference type="NCBI Taxonomy" id="1314807"/>
    <lineage>
        <taxon>Eukaryota</taxon>
        <taxon>Fungi</taxon>
        <taxon>Dikarya</taxon>
        <taxon>Basidiomycota</taxon>
        <taxon>Agaricomycotina</taxon>
        <taxon>Agaricomycetes</taxon>
        <taxon>Agaricomycetidae</taxon>
        <taxon>Agaricales</taxon>
        <taxon>Agaricales incertae sedis</taxon>
        <taxon>Dendrothele</taxon>
    </lineage>
</organism>
<dbReference type="InterPro" id="IPR050329">
    <property type="entry name" value="GLI_C2H2-zinc-finger"/>
</dbReference>
<sequence>MHPCPVCGKPFPRPSGLRIHMNTHDHVKPYSCDFPGCLRMFTVKSNAKRHLRTHGINPELMGSGSRPEWLVGFEDPQVVPEGGHPSSISPSKFRWMPPFSSREPHVATKSEGDSGSELDEPEDDLTQRYESFEMADTPLRTVVSSESERFGEDVDSGQEMKPYPGYAYLPMSSR</sequence>
<dbReference type="Proteomes" id="UP000297245">
    <property type="component" value="Unassembled WGS sequence"/>
</dbReference>
<feature type="domain" description="C2H2-type" evidence="7">
    <location>
        <begin position="30"/>
        <end position="54"/>
    </location>
</feature>
<dbReference type="GO" id="GO:0045944">
    <property type="term" value="P:positive regulation of transcription by RNA polymerase II"/>
    <property type="evidence" value="ECO:0007669"/>
    <property type="project" value="UniProtKB-ARBA"/>
</dbReference>
<keyword evidence="1" id="KW-0479">Metal-binding</keyword>
<dbReference type="PROSITE" id="PS50157">
    <property type="entry name" value="ZINC_FINGER_C2H2_2"/>
    <property type="match status" value="2"/>
</dbReference>
<dbReference type="PANTHER" id="PTHR19818:SF139">
    <property type="entry name" value="PAIR-RULE PROTEIN ODD-PAIRED"/>
    <property type="match status" value="1"/>
</dbReference>
<feature type="domain" description="C2H2-type" evidence="7">
    <location>
        <begin position="2"/>
        <end position="29"/>
    </location>
</feature>
<dbReference type="OrthoDB" id="6077919at2759"/>
<evidence type="ECO:0000256" key="5">
    <source>
        <dbReference type="PROSITE-ProRule" id="PRU00042"/>
    </source>
</evidence>
<gene>
    <name evidence="8" type="ORF">K435DRAFT_749916</name>
</gene>
<dbReference type="GO" id="GO:0000981">
    <property type="term" value="F:DNA-binding transcription factor activity, RNA polymerase II-specific"/>
    <property type="evidence" value="ECO:0007669"/>
    <property type="project" value="TreeGrafter"/>
</dbReference>
<proteinExistence type="predicted"/>
<dbReference type="PROSITE" id="PS00028">
    <property type="entry name" value="ZINC_FINGER_C2H2_1"/>
    <property type="match status" value="2"/>
</dbReference>
<feature type="compositionally biased region" description="Acidic residues" evidence="6">
    <location>
        <begin position="114"/>
        <end position="124"/>
    </location>
</feature>
<feature type="compositionally biased region" description="Basic and acidic residues" evidence="6">
    <location>
        <begin position="102"/>
        <end position="112"/>
    </location>
</feature>
<evidence type="ECO:0000256" key="1">
    <source>
        <dbReference type="ARBA" id="ARBA00022723"/>
    </source>
</evidence>
<keyword evidence="3 5" id="KW-0863">Zinc-finger</keyword>
<evidence type="ECO:0000313" key="9">
    <source>
        <dbReference type="Proteomes" id="UP000297245"/>
    </source>
</evidence>
<keyword evidence="2" id="KW-0677">Repeat</keyword>
<accession>A0A4S8MH22</accession>
<dbReference type="PANTHER" id="PTHR19818">
    <property type="entry name" value="ZINC FINGER PROTEIN ZIC AND GLI"/>
    <property type="match status" value="1"/>
</dbReference>
<evidence type="ECO:0000313" key="8">
    <source>
        <dbReference type="EMBL" id="THV01957.1"/>
    </source>
</evidence>
<dbReference type="FunFam" id="3.30.160.60:FF:000100">
    <property type="entry name" value="Zinc finger 45-like"/>
    <property type="match status" value="1"/>
</dbReference>
<dbReference type="SMART" id="SM00355">
    <property type="entry name" value="ZnF_C2H2"/>
    <property type="match status" value="2"/>
</dbReference>
<dbReference type="InterPro" id="IPR036236">
    <property type="entry name" value="Znf_C2H2_sf"/>
</dbReference>
<dbReference type="Gene3D" id="3.30.160.60">
    <property type="entry name" value="Classic Zinc Finger"/>
    <property type="match status" value="2"/>
</dbReference>
<dbReference type="GO" id="GO:0008270">
    <property type="term" value="F:zinc ion binding"/>
    <property type="evidence" value="ECO:0007669"/>
    <property type="project" value="UniProtKB-KW"/>
</dbReference>
<name>A0A4S8MH22_DENBC</name>
<evidence type="ECO:0000256" key="4">
    <source>
        <dbReference type="ARBA" id="ARBA00022833"/>
    </source>
</evidence>
<dbReference type="GO" id="GO:0000978">
    <property type="term" value="F:RNA polymerase II cis-regulatory region sequence-specific DNA binding"/>
    <property type="evidence" value="ECO:0007669"/>
    <property type="project" value="TreeGrafter"/>
</dbReference>
<keyword evidence="4" id="KW-0862">Zinc</keyword>
<evidence type="ECO:0000256" key="2">
    <source>
        <dbReference type="ARBA" id="ARBA00022737"/>
    </source>
</evidence>